<dbReference type="OrthoDB" id="272672at2759"/>
<sequence>MKSGVFVLNWAFGRYELSAFAGEGEKGDVVKLTVMGERGEVKRAARKLGSTLGGVDFM</sequence>
<gene>
    <name evidence="1" type="ORF">SCP_1303010</name>
</gene>
<dbReference type="STRING" id="139825.A0A401H228"/>
<dbReference type="GeneID" id="38785402"/>
<dbReference type="InParanoid" id="A0A401H228"/>
<dbReference type="RefSeq" id="XP_027619398.1">
    <property type="nucleotide sequence ID" value="XM_027763597.1"/>
</dbReference>
<dbReference type="AlphaFoldDB" id="A0A401H228"/>
<proteinExistence type="predicted"/>
<protein>
    <submittedName>
        <fullName evidence="1">Uncharacterized protein</fullName>
    </submittedName>
</protein>
<dbReference type="Proteomes" id="UP000287166">
    <property type="component" value="Unassembled WGS sequence"/>
</dbReference>
<dbReference type="EMBL" id="BFAD01000013">
    <property type="protein sequence ID" value="GBE88485.1"/>
    <property type="molecule type" value="Genomic_DNA"/>
</dbReference>
<reference evidence="1 2" key="1">
    <citation type="journal article" date="2018" name="Sci. Rep.">
        <title>Genome sequence of the cauliflower mushroom Sparassis crispa (Hanabiratake) and its association with beneficial usage.</title>
        <authorList>
            <person name="Kiyama R."/>
            <person name="Furutani Y."/>
            <person name="Kawaguchi K."/>
            <person name="Nakanishi T."/>
        </authorList>
    </citation>
    <scope>NUCLEOTIDE SEQUENCE [LARGE SCALE GENOMIC DNA]</scope>
</reference>
<name>A0A401H228_9APHY</name>
<organism evidence="1 2">
    <name type="scientific">Sparassis crispa</name>
    <dbReference type="NCBI Taxonomy" id="139825"/>
    <lineage>
        <taxon>Eukaryota</taxon>
        <taxon>Fungi</taxon>
        <taxon>Dikarya</taxon>
        <taxon>Basidiomycota</taxon>
        <taxon>Agaricomycotina</taxon>
        <taxon>Agaricomycetes</taxon>
        <taxon>Polyporales</taxon>
        <taxon>Sparassidaceae</taxon>
        <taxon>Sparassis</taxon>
    </lineage>
</organism>
<comment type="caution">
    <text evidence="1">The sequence shown here is derived from an EMBL/GenBank/DDBJ whole genome shotgun (WGS) entry which is preliminary data.</text>
</comment>
<keyword evidence="2" id="KW-1185">Reference proteome</keyword>
<accession>A0A401H228</accession>
<evidence type="ECO:0000313" key="2">
    <source>
        <dbReference type="Proteomes" id="UP000287166"/>
    </source>
</evidence>
<evidence type="ECO:0000313" key="1">
    <source>
        <dbReference type="EMBL" id="GBE88485.1"/>
    </source>
</evidence>